<dbReference type="Gene3D" id="3.90.850.10">
    <property type="entry name" value="Fumarylacetoacetase-like, C-terminal domain"/>
    <property type="match status" value="1"/>
</dbReference>
<proteinExistence type="inferred from homology"/>
<comment type="caution">
    <text evidence="3">The sequence shown here is derived from an EMBL/GenBank/DDBJ whole genome shotgun (WGS) entry which is preliminary data.</text>
</comment>
<accession>A0A9W8QU96</accession>
<dbReference type="GO" id="GO:0003824">
    <property type="term" value="F:catalytic activity"/>
    <property type="evidence" value="ECO:0007669"/>
    <property type="project" value="InterPro"/>
</dbReference>
<evidence type="ECO:0000313" key="4">
    <source>
        <dbReference type="Proteomes" id="UP001152087"/>
    </source>
</evidence>
<sequence>MSIPLSPTIFMKPSTSLGDPWPAPTVLPKLTQLDDCGDYKSELALVFGKAAKNVDEAEALAFPS</sequence>
<dbReference type="Pfam" id="PF01557">
    <property type="entry name" value="FAA_hydrolase"/>
    <property type="match status" value="1"/>
</dbReference>
<dbReference type="InterPro" id="IPR036663">
    <property type="entry name" value="Fumarylacetoacetase_C_sf"/>
</dbReference>
<dbReference type="SUPFAM" id="SSF56529">
    <property type="entry name" value="FAH"/>
    <property type="match status" value="1"/>
</dbReference>
<evidence type="ECO:0000313" key="3">
    <source>
        <dbReference type="EMBL" id="KAJ4177813.1"/>
    </source>
</evidence>
<reference evidence="3" key="1">
    <citation type="submission" date="2022-09" db="EMBL/GenBank/DDBJ databases">
        <title>Fusarium specimens isolated from Avocado Roots.</title>
        <authorList>
            <person name="Stajich J."/>
            <person name="Roper C."/>
            <person name="Heimlech-Rivalta G."/>
        </authorList>
    </citation>
    <scope>NUCLEOTIDE SEQUENCE</scope>
    <source>
        <strain evidence="3">A02</strain>
    </source>
</reference>
<protein>
    <recommendedName>
        <fullName evidence="2">Fumarylacetoacetase-like C-terminal domain-containing protein</fullName>
    </recommendedName>
</protein>
<name>A0A9W8QU96_9HYPO</name>
<feature type="domain" description="Fumarylacetoacetase-like C-terminal" evidence="2">
    <location>
        <begin position="3"/>
        <end position="60"/>
    </location>
</feature>
<dbReference type="EMBL" id="JAOQAV010000090">
    <property type="protein sequence ID" value="KAJ4177813.1"/>
    <property type="molecule type" value="Genomic_DNA"/>
</dbReference>
<evidence type="ECO:0000259" key="2">
    <source>
        <dbReference type="Pfam" id="PF01557"/>
    </source>
</evidence>
<dbReference type="Proteomes" id="UP001152087">
    <property type="component" value="Unassembled WGS sequence"/>
</dbReference>
<evidence type="ECO:0000256" key="1">
    <source>
        <dbReference type="ARBA" id="ARBA00010211"/>
    </source>
</evidence>
<dbReference type="OrthoDB" id="411064at2759"/>
<gene>
    <name evidence="3" type="ORF">NW755_013633</name>
</gene>
<dbReference type="InterPro" id="IPR011234">
    <property type="entry name" value="Fumarylacetoacetase-like_C"/>
</dbReference>
<comment type="similarity">
    <text evidence="1">Belongs to the FAH family.</text>
</comment>
<dbReference type="AlphaFoldDB" id="A0A9W8QU96"/>
<organism evidence="3 4">
    <name type="scientific">Fusarium falciforme</name>
    <dbReference type="NCBI Taxonomy" id="195108"/>
    <lineage>
        <taxon>Eukaryota</taxon>
        <taxon>Fungi</taxon>
        <taxon>Dikarya</taxon>
        <taxon>Ascomycota</taxon>
        <taxon>Pezizomycotina</taxon>
        <taxon>Sordariomycetes</taxon>
        <taxon>Hypocreomycetidae</taxon>
        <taxon>Hypocreales</taxon>
        <taxon>Nectriaceae</taxon>
        <taxon>Fusarium</taxon>
        <taxon>Fusarium solani species complex</taxon>
    </lineage>
</organism>
<keyword evidence="4" id="KW-1185">Reference proteome</keyword>